<proteinExistence type="predicted"/>
<gene>
    <name evidence="1" type="ORF">FN846DRAFT_949624</name>
</gene>
<evidence type="ECO:0000313" key="2">
    <source>
        <dbReference type="Proteomes" id="UP000326924"/>
    </source>
</evidence>
<name>A0A5J5EWW6_9PEZI</name>
<organism evidence="1 2">
    <name type="scientific">Sphaerosporella brunnea</name>
    <dbReference type="NCBI Taxonomy" id="1250544"/>
    <lineage>
        <taxon>Eukaryota</taxon>
        <taxon>Fungi</taxon>
        <taxon>Dikarya</taxon>
        <taxon>Ascomycota</taxon>
        <taxon>Pezizomycotina</taxon>
        <taxon>Pezizomycetes</taxon>
        <taxon>Pezizales</taxon>
        <taxon>Pyronemataceae</taxon>
        <taxon>Sphaerosporella</taxon>
    </lineage>
</organism>
<evidence type="ECO:0000313" key="1">
    <source>
        <dbReference type="EMBL" id="KAA8905872.1"/>
    </source>
</evidence>
<dbReference type="EMBL" id="VXIS01000094">
    <property type="protein sequence ID" value="KAA8905872.1"/>
    <property type="molecule type" value="Genomic_DNA"/>
</dbReference>
<protein>
    <submittedName>
        <fullName evidence="1">Uncharacterized protein</fullName>
    </submittedName>
</protein>
<accession>A0A5J5EWW6</accession>
<dbReference type="InParanoid" id="A0A5J5EWW6"/>
<dbReference type="AlphaFoldDB" id="A0A5J5EWW6"/>
<reference evidence="1 2" key="1">
    <citation type="submission" date="2019-09" db="EMBL/GenBank/DDBJ databases">
        <title>Draft genome of the ectomycorrhizal ascomycete Sphaerosporella brunnea.</title>
        <authorList>
            <consortium name="DOE Joint Genome Institute"/>
            <person name="Benucci G.M."/>
            <person name="Marozzi G."/>
            <person name="Antonielli L."/>
            <person name="Sanchez S."/>
            <person name="Marco P."/>
            <person name="Wang X."/>
            <person name="Falini L.B."/>
            <person name="Barry K."/>
            <person name="Haridas S."/>
            <person name="Lipzen A."/>
            <person name="Labutti K."/>
            <person name="Grigoriev I.V."/>
            <person name="Murat C."/>
            <person name="Martin F."/>
            <person name="Albertini E."/>
            <person name="Donnini D."/>
            <person name="Bonito G."/>
        </authorList>
    </citation>
    <scope>NUCLEOTIDE SEQUENCE [LARGE SCALE GENOMIC DNA]</scope>
    <source>
        <strain evidence="1 2">Sb_GMNB300</strain>
    </source>
</reference>
<keyword evidence="2" id="KW-1185">Reference proteome</keyword>
<dbReference type="Proteomes" id="UP000326924">
    <property type="component" value="Unassembled WGS sequence"/>
</dbReference>
<sequence>MTTLPAPATIADFHARYPAPLTLQSAARILIERSGSSSRFEHLQIYRVLSVPQHSTPHAALNFAANTALCSQLQLFPSARELLDAGPDAMVDAGCSHIFYSALADLLREADDSRISARHQPVTPAKQGLSPSCPTRPVDASAYGSTPYKAPRFLPLPSFARPRVLPQARIVPNQLTLSMVSPFLLVVLSLRDQVPAQRLRFSLYPRRTQVVTRAGRFESEDNGGFEFIGRDCTDHRAGM</sequence>
<comment type="caution">
    <text evidence="1">The sequence shown here is derived from an EMBL/GenBank/DDBJ whole genome shotgun (WGS) entry which is preliminary data.</text>
</comment>